<comment type="subcellular location">
    <subcellularLocation>
        <location evidence="1">Cell membrane</location>
        <topology evidence="1">Multi-pass membrane protein</topology>
    </subcellularLocation>
</comment>
<evidence type="ECO:0000256" key="3">
    <source>
        <dbReference type="ARBA" id="ARBA00018997"/>
    </source>
</evidence>
<feature type="transmembrane region" description="Helical" evidence="10">
    <location>
        <begin position="33"/>
        <end position="54"/>
    </location>
</feature>
<evidence type="ECO:0000256" key="6">
    <source>
        <dbReference type="ARBA" id="ARBA00022692"/>
    </source>
</evidence>
<dbReference type="PANTHER" id="PTHR36844:SF1">
    <property type="entry name" value="PROTEASE PRSW"/>
    <property type="match status" value="1"/>
</dbReference>
<comment type="similarity">
    <text evidence="2">Belongs to the protease PrsW family.</text>
</comment>
<keyword evidence="5" id="KW-0645">Protease</keyword>
<evidence type="ECO:0000256" key="1">
    <source>
        <dbReference type="ARBA" id="ARBA00004651"/>
    </source>
</evidence>
<evidence type="ECO:0000256" key="8">
    <source>
        <dbReference type="ARBA" id="ARBA00022989"/>
    </source>
</evidence>
<feature type="transmembrane region" description="Helical" evidence="10">
    <location>
        <begin position="141"/>
        <end position="160"/>
    </location>
</feature>
<dbReference type="PIRSF" id="PIRSF016933">
    <property type="entry name" value="PrsW"/>
    <property type="match status" value="1"/>
</dbReference>
<proteinExistence type="inferred from homology"/>
<dbReference type="EMBL" id="LWBO01000021">
    <property type="protein sequence ID" value="OQP45195.1"/>
    <property type="molecule type" value="Genomic_DNA"/>
</dbReference>
<reference evidence="11 12" key="1">
    <citation type="submission" date="2016-04" db="EMBL/GenBank/DDBJ databases">
        <authorList>
            <person name="Chen L."/>
            <person name="Zhuang W."/>
            <person name="Wang G."/>
        </authorList>
    </citation>
    <scope>NUCLEOTIDE SEQUENCE [LARGE SCALE GENOMIC DNA]</scope>
    <source>
        <strain evidence="12">GR20</strain>
    </source>
</reference>
<comment type="caution">
    <text evidence="11">The sequence shown here is derived from an EMBL/GenBank/DDBJ whole genome shotgun (WGS) entry which is preliminary data.</text>
</comment>
<evidence type="ECO:0000256" key="10">
    <source>
        <dbReference type="SAM" id="Phobius"/>
    </source>
</evidence>
<feature type="transmembrane region" description="Helical" evidence="10">
    <location>
        <begin position="6"/>
        <end position="21"/>
    </location>
</feature>
<organism evidence="11 12">
    <name type="scientific">Niastella koreensis</name>
    <dbReference type="NCBI Taxonomy" id="354356"/>
    <lineage>
        <taxon>Bacteria</taxon>
        <taxon>Pseudomonadati</taxon>
        <taxon>Bacteroidota</taxon>
        <taxon>Chitinophagia</taxon>
        <taxon>Chitinophagales</taxon>
        <taxon>Chitinophagaceae</taxon>
        <taxon>Niastella</taxon>
    </lineage>
</organism>
<evidence type="ECO:0000313" key="12">
    <source>
        <dbReference type="Proteomes" id="UP000192277"/>
    </source>
</evidence>
<evidence type="ECO:0000256" key="5">
    <source>
        <dbReference type="ARBA" id="ARBA00022670"/>
    </source>
</evidence>
<evidence type="ECO:0000256" key="2">
    <source>
        <dbReference type="ARBA" id="ARBA00009165"/>
    </source>
</evidence>
<protein>
    <recommendedName>
        <fullName evidence="3">Protease PrsW</fullName>
    </recommendedName>
</protein>
<evidence type="ECO:0000256" key="9">
    <source>
        <dbReference type="ARBA" id="ARBA00023136"/>
    </source>
</evidence>
<keyword evidence="12" id="KW-1185">Reference proteome</keyword>
<feature type="transmembrane region" description="Helical" evidence="10">
    <location>
        <begin position="69"/>
        <end position="87"/>
    </location>
</feature>
<accession>A0ABX3NSV8</accession>
<keyword evidence="8 10" id="KW-1133">Transmembrane helix</keyword>
<feature type="transmembrane region" description="Helical" evidence="10">
    <location>
        <begin position="204"/>
        <end position="223"/>
    </location>
</feature>
<dbReference type="RefSeq" id="WP_014219252.1">
    <property type="nucleotide sequence ID" value="NZ_LWBO01000021.1"/>
</dbReference>
<dbReference type="InterPro" id="IPR026898">
    <property type="entry name" value="PrsW"/>
</dbReference>
<evidence type="ECO:0000313" key="11">
    <source>
        <dbReference type="EMBL" id="OQP45195.1"/>
    </source>
</evidence>
<feature type="transmembrane region" description="Helical" evidence="10">
    <location>
        <begin position="172"/>
        <end position="192"/>
    </location>
</feature>
<feature type="transmembrane region" description="Helical" evidence="10">
    <location>
        <begin position="108"/>
        <end position="129"/>
    </location>
</feature>
<keyword evidence="6 10" id="KW-0812">Transmembrane</keyword>
<dbReference type="Pfam" id="PF13367">
    <property type="entry name" value="PrsW-protease"/>
    <property type="match status" value="1"/>
</dbReference>
<keyword evidence="4" id="KW-1003">Cell membrane</keyword>
<evidence type="ECO:0000256" key="7">
    <source>
        <dbReference type="ARBA" id="ARBA00022801"/>
    </source>
</evidence>
<name>A0ABX3NSV8_9BACT</name>
<keyword evidence="9 10" id="KW-0472">Membrane</keyword>
<gene>
    <name evidence="11" type="ORF">A4D02_34045</name>
</gene>
<sequence length="243" mass="27337">MLSLLALAVAPGAAITIYIYSRDKYDREPLKPLLISFLLGMVATAPAILIQTLLKPVLFTRFPNPDSDITYYFLLAFIIVACSEEGSKYLMLRYYAYRNEAFNEPFDGIIYSVMISMGFATLENIGYVLNYGFKTGLIRMFVSVPSHAAFAVLIGYHVGLAKFDAPNAIKHIVKGILLAIVFHGAFDFFLLLQGSHQAKKYVSNWPLIGCALIAWFIAVRMSVRSIRLHQELSRKQHIKEEIS</sequence>
<dbReference type="InterPro" id="IPR023596">
    <property type="entry name" value="Peptidase_PrsW_arch/bac"/>
</dbReference>
<evidence type="ECO:0000256" key="4">
    <source>
        <dbReference type="ARBA" id="ARBA00022475"/>
    </source>
</evidence>
<dbReference type="PANTHER" id="PTHR36844">
    <property type="entry name" value="PROTEASE PRSW"/>
    <property type="match status" value="1"/>
</dbReference>
<dbReference type="Proteomes" id="UP000192277">
    <property type="component" value="Unassembled WGS sequence"/>
</dbReference>
<keyword evidence="7" id="KW-0378">Hydrolase</keyword>